<feature type="compositionally biased region" description="Polar residues" evidence="1">
    <location>
        <begin position="52"/>
        <end position="73"/>
    </location>
</feature>
<dbReference type="AlphaFoldDB" id="A0A8X6XU09"/>
<dbReference type="EMBL" id="BMAV01012667">
    <property type="protein sequence ID" value="GFY59514.1"/>
    <property type="molecule type" value="Genomic_DNA"/>
</dbReference>
<accession>A0A8X6XU09</accession>
<dbReference type="Proteomes" id="UP000886998">
    <property type="component" value="Unassembled WGS sequence"/>
</dbReference>
<evidence type="ECO:0000256" key="1">
    <source>
        <dbReference type="SAM" id="MobiDB-lite"/>
    </source>
</evidence>
<feature type="region of interest" description="Disordered" evidence="1">
    <location>
        <begin position="1"/>
        <end position="79"/>
    </location>
</feature>
<gene>
    <name evidence="2" type="ORF">TNIN_296361</name>
</gene>
<reference evidence="2" key="1">
    <citation type="submission" date="2020-08" db="EMBL/GenBank/DDBJ databases">
        <title>Multicomponent nature underlies the extraordinary mechanical properties of spider dragline silk.</title>
        <authorList>
            <person name="Kono N."/>
            <person name="Nakamura H."/>
            <person name="Mori M."/>
            <person name="Yoshida Y."/>
            <person name="Ohtoshi R."/>
            <person name="Malay A.D."/>
            <person name="Moran D.A.P."/>
            <person name="Tomita M."/>
            <person name="Numata K."/>
            <person name="Arakawa K."/>
        </authorList>
    </citation>
    <scope>NUCLEOTIDE SEQUENCE</scope>
</reference>
<feature type="compositionally biased region" description="Basic and acidic residues" evidence="1">
    <location>
        <begin position="24"/>
        <end position="45"/>
    </location>
</feature>
<keyword evidence="3" id="KW-1185">Reference proteome</keyword>
<protein>
    <submittedName>
        <fullName evidence="2">Uncharacterized protein</fullName>
    </submittedName>
</protein>
<proteinExistence type="predicted"/>
<name>A0A8X6XU09_9ARAC</name>
<comment type="caution">
    <text evidence="2">The sequence shown here is derived from an EMBL/GenBank/DDBJ whole genome shotgun (WGS) entry which is preliminary data.</text>
</comment>
<sequence>MTSWNRIAPSSAKYLQKGGGIKRGASERQMERKTQVDQKEKEKKGLSLFKKNYSTKANGARSRQQKPWMSQSLAIVLRN</sequence>
<evidence type="ECO:0000313" key="2">
    <source>
        <dbReference type="EMBL" id="GFY59514.1"/>
    </source>
</evidence>
<organism evidence="2 3">
    <name type="scientific">Trichonephila inaurata madagascariensis</name>
    <dbReference type="NCBI Taxonomy" id="2747483"/>
    <lineage>
        <taxon>Eukaryota</taxon>
        <taxon>Metazoa</taxon>
        <taxon>Ecdysozoa</taxon>
        <taxon>Arthropoda</taxon>
        <taxon>Chelicerata</taxon>
        <taxon>Arachnida</taxon>
        <taxon>Araneae</taxon>
        <taxon>Araneomorphae</taxon>
        <taxon>Entelegynae</taxon>
        <taxon>Araneoidea</taxon>
        <taxon>Nephilidae</taxon>
        <taxon>Trichonephila</taxon>
        <taxon>Trichonephila inaurata</taxon>
    </lineage>
</organism>
<evidence type="ECO:0000313" key="3">
    <source>
        <dbReference type="Proteomes" id="UP000886998"/>
    </source>
</evidence>